<dbReference type="AlphaFoldDB" id="A0A5J5EP46"/>
<comment type="caution">
    <text evidence="1">The sequence shown here is derived from an EMBL/GenBank/DDBJ whole genome shotgun (WGS) entry which is preliminary data.</text>
</comment>
<feature type="non-terminal residue" evidence="1">
    <location>
        <position position="1"/>
    </location>
</feature>
<dbReference type="OrthoDB" id="78198at2759"/>
<gene>
    <name evidence="1" type="ORF">FN846DRAFT_783014</name>
</gene>
<dbReference type="EMBL" id="VXIS01000189">
    <property type="protein sequence ID" value="KAA8898225.1"/>
    <property type="molecule type" value="Genomic_DNA"/>
</dbReference>
<protein>
    <submittedName>
        <fullName evidence="1">Uncharacterized protein</fullName>
    </submittedName>
</protein>
<sequence>HMFRRANDRAFITTMGFDTTAFKMLLERFKRLWDTTPITWGDFNAETAQIRLNKRSLDAAGALGLVLHYLDSTMAEYSFQQVFSSTPAVCSRYRNFGMHESLEYCT</sequence>
<dbReference type="Proteomes" id="UP000326924">
    <property type="component" value="Unassembled WGS sequence"/>
</dbReference>
<dbReference type="PANTHER" id="PTHR48471:SF1">
    <property type="entry name" value="DDE TNP4 DOMAIN-CONTAINING PROTEIN"/>
    <property type="match status" value="1"/>
</dbReference>
<accession>A0A5J5EP46</accession>
<reference evidence="1 2" key="1">
    <citation type="submission" date="2019-09" db="EMBL/GenBank/DDBJ databases">
        <title>Draft genome of the ectomycorrhizal ascomycete Sphaerosporella brunnea.</title>
        <authorList>
            <consortium name="DOE Joint Genome Institute"/>
            <person name="Benucci G.M."/>
            <person name="Marozzi G."/>
            <person name="Antonielli L."/>
            <person name="Sanchez S."/>
            <person name="Marco P."/>
            <person name="Wang X."/>
            <person name="Falini L.B."/>
            <person name="Barry K."/>
            <person name="Haridas S."/>
            <person name="Lipzen A."/>
            <person name="Labutti K."/>
            <person name="Grigoriev I.V."/>
            <person name="Murat C."/>
            <person name="Martin F."/>
            <person name="Albertini E."/>
            <person name="Donnini D."/>
            <person name="Bonito G."/>
        </authorList>
    </citation>
    <scope>NUCLEOTIDE SEQUENCE [LARGE SCALE GENOMIC DNA]</scope>
    <source>
        <strain evidence="1 2">Sb_GMNB300</strain>
    </source>
</reference>
<evidence type="ECO:0000313" key="1">
    <source>
        <dbReference type="EMBL" id="KAA8898225.1"/>
    </source>
</evidence>
<organism evidence="1 2">
    <name type="scientific">Sphaerosporella brunnea</name>
    <dbReference type="NCBI Taxonomy" id="1250544"/>
    <lineage>
        <taxon>Eukaryota</taxon>
        <taxon>Fungi</taxon>
        <taxon>Dikarya</taxon>
        <taxon>Ascomycota</taxon>
        <taxon>Pezizomycotina</taxon>
        <taxon>Pezizomycetes</taxon>
        <taxon>Pezizales</taxon>
        <taxon>Pyronemataceae</taxon>
        <taxon>Sphaerosporella</taxon>
    </lineage>
</organism>
<dbReference type="PANTHER" id="PTHR48471">
    <property type="entry name" value="DDE TNP4 DOMAIN-CONTAINING PROTEIN"/>
    <property type="match status" value="1"/>
</dbReference>
<proteinExistence type="predicted"/>
<name>A0A5J5EP46_9PEZI</name>
<dbReference type="InParanoid" id="A0A5J5EP46"/>
<keyword evidence="2" id="KW-1185">Reference proteome</keyword>
<evidence type="ECO:0000313" key="2">
    <source>
        <dbReference type="Proteomes" id="UP000326924"/>
    </source>
</evidence>